<dbReference type="OrthoDB" id="1356127at2"/>
<dbReference type="AlphaFoldDB" id="A0A1M7ZZ94"/>
<keyword evidence="2" id="KW-1185">Reference proteome</keyword>
<dbReference type="Proteomes" id="UP000184611">
    <property type="component" value="Unassembled WGS sequence"/>
</dbReference>
<accession>A0A1M7ZZ94</accession>
<evidence type="ECO:0000313" key="2">
    <source>
        <dbReference type="Proteomes" id="UP000184611"/>
    </source>
</evidence>
<dbReference type="RefSeq" id="WP_073584601.1">
    <property type="nucleotide sequence ID" value="NZ_CBCSEA010000035.1"/>
</dbReference>
<name>A0A1M7ZZ94_9FLAO</name>
<dbReference type="EMBL" id="FRYK01000005">
    <property type="protein sequence ID" value="SHO73937.1"/>
    <property type="molecule type" value="Genomic_DNA"/>
</dbReference>
<reference evidence="2" key="1">
    <citation type="submission" date="2016-12" db="EMBL/GenBank/DDBJ databases">
        <authorList>
            <person name="Varghese N."/>
            <person name="Submissions S."/>
        </authorList>
    </citation>
    <scope>NUCLEOTIDE SEQUENCE [LARGE SCALE GENOMIC DNA]</scope>
    <source>
        <strain evidence="2">DSM 18830</strain>
    </source>
</reference>
<protein>
    <submittedName>
        <fullName evidence="1">Uncharacterized protein</fullName>
    </submittedName>
</protein>
<proteinExistence type="predicted"/>
<evidence type="ECO:0000313" key="1">
    <source>
        <dbReference type="EMBL" id="SHO73937.1"/>
    </source>
</evidence>
<sequence>MTEQNIIDTVVEKLNKYPDIKFDKKSDSELEIFCRDDNGFDILLQTDQRENTLHFETFHWHFDNTEDETNEMLNQLVFGLTGIARLKEFSKNGKAYKWTLQIQDREGNWFDNGTMGLMNFNFWTKADIKYLQNDLLPKDILYADNETEQ</sequence>
<organism evidence="1 2">
    <name type="scientific">Flavobacterium cucumis</name>
    <dbReference type="NCBI Taxonomy" id="416016"/>
    <lineage>
        <taxon>Bacteria</taxon>
        <taxon>Pseudomonadati</taxon>
        <taxon>Bacteroidota</taxon>
        <taxon>Flavobacteriia</taxon>
        <taxon>Flavobacteriales</taxon>
        <taxon>Flavobacteriaceae</taxon>
        <taxon>Flavobacterium</taxon>
    </lineage>
</organism>
<gene>
    <name evidence="1" type="ORF">SAMN05443547_2314</name>
</gene>